<dbReference type="InterPro" id="IPR001492">
    <property type="entry name" value="Flagellin"/>
</dbReference>
<dbReference type="PANTHER" id="PTHR42792:SF2">
    <property type="entry name" value="FLAGELLIN"/>
    <property type="match status" value="1"/>
</dbReference>
<evidence type="ECO:0000259" key="4">
    <source>
        <dbReference type="Pfam" id="PF00669"/>
    </source>
</evidence>
<dbReference type="Pfam" id="PF00700">
    <property type="entry name" value="Flagellin_C"/>
    <property type="match status" value="1"/>
</dbReference>
<comment type="function">
    <text evidence="3">Flagellin is the subunit protein which polymerizes to form the filaments of bacterial flagella.</text>
</comment>
<protein>
    <recommendedName>
        <fullName evidence="3">Flagellin</fullName>
    </recommendedName>
</protein>
<organism evidence="6 7">
    <name type="scientific">Tistlia consotensis USBA 355</name>
    <dbReference type="NCBI Taxonomy" id="560819"/>
    <lineage>
        <taxon>Bacteria</taxon>
        <taxon>Pseudomonadati</taxon>
        <taxon>Pseudomonadota</taxon>
        <taxon>Alphaproteobacteria</taxon>
        <taxon>Rhodospirillales</taxon>
        <taxon>Rhodovibrionaceae</taxon>
        <taxon>Tistlia</taxon>
    </lineage>
</organism>
<sequence>MALSVVSNFAANVAHRHLAQSDSMASNSVAKLSAGSRVLSAKDDAAALAIGSRLKAEVSSLNQASVNAGQAVSMLQIADGAMSGIDDILTRMKTLAVQSSSGQLSDTERGMLNEEFTSLRGEIDRIAQDTDFNGTQLLDGSNTFSAGTLGANIGQNDGIEQIVFTGDPGAFSATDSVTVAYNSTTDQFTVTNDVTGISYTSEAGVSAPSAGTFKDVTIQGAGLTIQLNSQFDDTSDITANNKFLTSGGTSNTLTLSFKVGTGTDSQDSISINLSKSDTGALASGLNTATIDTAANADSAISLVTTAIDTLAQNRAALGANQNRLEFAAANIATATENSEAARSALMDLDVASEMSKFTSQQILVQAGVSMLAQANQMPQSLMKLFQ</sequence>
<dbReference type="InterPro" id="IPR001029">
    <property type="entry name" value="Flagellin_N"/>
</dbReference>
<keyword evidence="6" id="KW-0282">Flagellum</keyword>
<dbReference type="Proteomes" id="UP000192917">
    <property type="component" value="Unassembled WGS sequence"/>
</dbReference>
<evidence type="ECO:0000256" key="3">
    <source>
        <dbReference type="RuleBase" id="RU362073"/>
    </source>
</evidence>
<dbReference type="RefSeq" id="WP_085125409.1">
    <property type="nucleotide sequence ID" value="NZ_FWZX01000027.1"/>
</dbReference>
<dbReference type="InterPro" id="IPR042187">
    <property type="entry name" value="Flagellin_C_sub2"/>
</dbReference>
<dbReference type="GO" id="GO:0005198">
    <property type="term" value="F:structural molecule activity"/>
    <property type="evidence" value="ECO:0007669"/>
    <property type="project" value="UniProtKB-UniRule"/>
</dbReference>
<evidence type="ECO:0000256" key="2">
    <source>
        <dbReference type="ARBA" id="ARBA00023143"/>
    </source>
</evidence>
<evidence type="ECO:0000313" key="7">
    <source>
        <dbReference type="Proteomes" id="UP000192917"/>
    </source>
</evidence>
<comment type="similarity">
    <text evidence="1 3">Belongs to the bacterial flagellin family.</text>
</comment>
<dbReference type="InterPro" id="IPR046358">
    <property type="entry name" value="Flagellin_C"/>
</dbReference>
<keyword evidence="3" id="KW-0964">Secreted</keyword>
<dbReference type="Gene3D" id="3.30.70.2120">
    <property type="match status" value="1"/>
</dbReference>
<reference evidence="6 7" key="1">
    <citation type="submission" date="2017-04" db="EMBL/GenBank/DDBJ databases">
        <authorList>
            <person name="Afonso C.L."/>
            <person name="Miller P.J."/>
            <person name="Scott M.A."/>
            <person name="Spackman E."/>
            <person name="Goraichik I."/>
            <person name="Dimitrov K.M."/>
            <person name="Suarez D.L."/>
            <person name="Swayne D.E."/>
        </authorList>
    </citation>
    <scope>NUCLEOTIDE SEQUENCE [LARGE SCALE GENOMIC DNA]</scope>
    <source>
        <strain evidence="6 7">USBA 355</strain>
    </source>
</reference>
<keyword evidence="6" id="KW-0966">Cell projection</keyword>
<gene>
    <name evidence="6" type="ORF">SAMN05428998_12765</name>
</gene>
<dbReference type="EMBL" id="FWZX01000027">
    <property type="protein sequence ID" value="SMF67822.1"/>
    <property type="molecule type" value="Genomic_DNA"/>
</dbReference>
<feature type="domain" description="Flagellin N-terminal" evidence="4">
    <location>
        <begin position="7"/>
        <end position="143"/>
    </location>
</feature>
<dbReference type="STRING" id="560819.SAMN05428998_12765"/>
<dbReference type="SUPFAM" id="SSF64518">
    <property type="entry name" value="Phase 1 flagellin"/>
    <property type="match status" value="1"/>
</dbReference>
<dbReference type="PANTHER" id="PTHR42792">
    <property type="entry name" value="FLAGELLIN"/>
    <property type="match status" value="1"/>
</dbReference>
<dbReference type="PRINTS" id="PR00207">
    <property type="entry name" value="FLAGELLIN"/>
</dbReference>
<feature type="domain" description="Flagellin C-terminal" evidence="5">
    <location>
        <begin position="301"/>
        <end position="385"/>
    </location>
</feature>
<name>A0A1Y6CJ43_9PROT</name>
<evidence type="ECO:0000313" key="6">
    <source>
        <dbReference type="EMBL" id="SMF67822.1"/>
    </source>
</evidence>
<dbReference type="Pfam" id="PF00669">
    <property type="entry name" value="Flagellin_N"/>
    <property type="match status" value="1"/>
</dbReference>
<comment type="subcellular location">
    <subcellularLocation>
        <location evidence="3">Secreted</location>
    </subcellularLocation>
    <subcellularLocation>
        <location evidence="3">Bacterial flagellum</location>
    </subcellularLocation>
</comment>
<keyword evidence="2 3" id="KW-0975">Bacterial flagellum</keyword>
<dbReference type="AlphaFoldDB" id="A0A1Y6CJ43"/>
<dbReference type="GO" id="GO:0009288">
    <property type="term" value="C:bacterial-type flagellum"/>
    <property type="evidence" value="ECO:0007669"/>
    <property type="project" value="UniProtKB-SubCell"/>
</dbReference>
<accession>A0A1Y6CJ43</accession>
<evidence type="ECO:0000256" key="1">
    <source>
        <dbReference type="ARBA" id="ARBA00005709"/>
    </source>
</evidence>
<dbReference type="Gene3D" id="6.10.10.10">
    <property type="entry name" value="Flagellar export chaperone, C-terminal domain"/>
    <property type="match status" value="1"/>
</dbReference>
<proteinExistence type="inferred from homology"/>
<dbReference type="GO" id="GO:0005576">
    <property type="term" value="C:extracellular region"/>
    <property type="evidence" value="ECO:0007669"/>
    <property type="project" value="UniProtKB-SubCell"/>
</dbReference>
<keyword evidence="6" id="KW-0969">Cilium</keyword>
<evidence type="ECO:0000259" key="5">
    <source>
        <dbReference type="Pfam" id="PF00700"/>
    </source>
</evidence>
<dbReference type="Gene3D" id="1.20.1330.10">
    <property type="entry name" value="f41 fragment of flagellin, N-terminal domain"/>
    <property type="match status" value="1"/>
</dbReference>
<keyword evidence="7" id="KW-1185">Reference proteome</keyword>